<keyword evidence="8" id="KW-0677">Repeat</keyword>
<dbReference type="SUPFAM" id="SSF82109">
    <property type="entry name" value="MIR domain"/>
    <property type="match status" value="1"/>
</dbReference>
<dbReference type="Pfam" id="PF16192">
    <property type="entry name" value="PMT_4TMC"/>
    <property type="match status" value="1"/>
</dbReference>
<feature type="domain" description="MIR" evidence="17">
    <location>
        <begin position="481"/>
        <end position="537"/>
    </location>
</feature>
<dbReference type="FunFam" id="2.80.10.50:FF:000034">
    <property type="entry name" value="Dolichyl-phosphate-mannose-protein mannosyltransferase 1"/>
    <property type="match status" value="1"/>
</dbReference>
<dbReference type="VEuPathDB" id="FungiDB:A1Q1_00705"/>
<feature type="transmembrane region" description="Helical" evidence="15">
    <location>
        <begin position="288"/>
        <end position="313"/>
    </location>
</feature>
<dbReference type="InterPro" id="IPR036300">
    <property type="entry name" value="MIR_dom_sf"/>
</dbReference>
<feature type="transmembrane region" description="Helical" evidence="15">
    <location>
        <begin position="611"/>
        <end position="632"/>
    </location>
</feature>
<name>J5RJB9_TRIAS</name>
<dbReference type="PANTHER" id="PTHR10050">
    <property type="entry name" value="DOLICHYL-PHOSPHATE-MANNOSE--PROTEIN MANNOSYLTRANSFERASE"/>
    <property type="match status" value="1"/>
</dbReference>
<dbReference type="Pfam" id="PF02815">
    <property type="entry name" value="MIR"/>
    <property type="match status" value="1"/>
</dbReference>
<evidence type="ECO:0000256" key="6">
    <source>
        <dbReference type="ARBA" id="ARBA00022679"/>
    </source>
</evidence>
<dbReference type="PANTHER" id="PTHR10050:SF50">
    <property type="entry name" value="DOLICHYL-PHOSPHATE-MANNOSE--PROTEIN MANNOSYLTRANSFERASE 1-RELATED"/>
    <property type="match status" value="1"/>
</dbReference>
<dbReference type="RefSeq" id="XP_014183919.1">
    <property type="nucleotide sequence ID" value="XM_014328444.1"/>
</dbReference>
<keyword evidence="10 15" id="KW-1133">Transmembrane helix</keyword>
<protein>
    <recommendedName>
        <fullName evidence="4 15">Dolichyl-phosphate-mannose--protein mannosyltransferase</fullName>
        <ecNumber evidence="4 15">2.4.1.109</ecNumber>
    </recommendedName>
</protein>
<feature type="region of interest" description="Disordered" evidence="16">
    <location>
        <begin position="802"/>
        <end position="827"/>
    </location>
</feature>
<dbReference type="CDD" id="cd23283">
    <property type="entry name" value="beta-trefoil_MIR_PMT1-like"/>
    <property type="match status" value="1"/>
</dbReference>
<feature type="transmembrane region" description="Helical" evidence="15">
    <location>
        <begin position="652"/>
        <end position="670"/>
    </location>
</feature>
<evidence type="ECO:0000259" key="17">
    <source>
        <dbReference type="PROSITE" id="PS50919"/>
    </source>
</evidence>
<comment type="caution">
    <text evidence="18">The sequence shown here is derived from an EMBL/GenBank/DDBJ whole genome shotgun (WGS) entry which is preliminary data.</text>
</comment>
<feature type="domain" description="MIR" evidence="17">
    <location>
        <begin position="411"/>
        <end position="470"/>
    </location>
</feature>
<dbReference type="AlphaFoldDB" id="J5RJB9"/>
<comment type="catalytic activity">
    <reaction evidence="14 15">
        <text>a di-trans,poly-cis-dolichyl beta-D-mannosyl phosphate + L-seryl-[protein] = 3-O-(alpha-D-mannosyl)-L-seryl-[protein] + a di-trans,poly-cis-dolichyl phosphate + H(+)</text>
        <dbReference type="Rhea" id="RHEA:17377"/>
        <dbReference type="Rhea" id="RHEA-COMP:9863"/>
        <dbReference type="Rhea" id="RHEA-COMP:13546"/>
        <dbReference type="Rhea" id="RHEA-COMP:19498"/>
        <dbReference type="Rhea" id="RHEA-COMP:19501"/>
        <dbReference type="ChEBI" id="CHEBI:15378"/>
        <dbReference type="ChEBI" id="CHEBI:29999"/>
        <dbReference type="ChEBI" id="CHEBI:57683"/>
        <dbReference type="ChEBI" id="CHEBI:58211"/>
        <dbReference type="ChEBI" id="CHEBI:137321"/>
        <dbReference type="EC" id="2.4.1.109"/>
    </reaction>
</comment>
<keyword evidence="12" id="KW-0325">Glycoprotein</keyword>
<evidence type="ECO:0000256" key="14">
    <source>
        <dbReference type="ARBA" id="ARBA00045102"/>
    </source>
</evidence>
<keyword evidence="7 15" id="KW-0812">Transmembrane</keyword>
<evidence type="ECO:0000256" key="5">
    <source>
        <dbReference type="ARBA" id="ARBA00022676"/>
    </source>
</evidence>
<evidence type="ECO:0000256" key="11">
    <source>
        <dbReference type="ARBA" id="ARBA00023136"/>
    </source>
</evidence>
<dbReference type="InterPro" id="IPR003342">
    <property type="entry name" value="ArnT-like_N"/>
</dbReference>
<dbReference type="GO" id="GO:0004169">
    <property type="term" value="F:dolichyl-phosphate-mannose-protein mannosyltransferase activity"/>
    <property type="evidence" value="ECO:0007669"/>
    <property type="project" value="UniProtKB-UniRule"/>
</dbReference>
<feature type="domain" description="MIR" evidence="17">
    <location>
        <begin position="341"/>
        <end position="395"/>
    </location>
</feature>
<comment type="similarity">
    <text evidence="3 15">Belongs to the glycosyltransferase 39 family.</text>
</comment>
<evidence type="ECO:0000256" key="2">
    <source>
        <dbReference type="ARBA" id="ARBA00004922"/>
    </source>
</evidence>
<dbReference type="Proteomes" id="UP000002748">
    <property type="component" value="Unassembled WGS sequence"/>
</dbReference>
<evidence type="ECO:0000256" key="10">
    <source>
        <dbReference type="ARBA" id="ARBA00022989"/>
    </source>
</evidence>
<dbReference type="EC" id="2.4.1.109" evidence="4 15"/>
<comment type="pathway">
    <text evidence="2 15">Protein modification; protein glycosylation.</text>
</comment>
<evidence type="ECO:0000256" key="16">
    <source>
        <dbReference type="SAM" id="MobiDB-lite"/>
    </source>
</evidence>
<dbReference type="KEGG" id="tasa:A1Q1_00705"/>
<comment type="function">
    <text evidence="15">Transfers mannose from Dol-P-mannose to Ser or Thr residues on proteins.</text>
</comment>
<dbReference type="EMBL" id="ALBS01000012">
    <property type="protein sequence ID" value="EJT52958.1"/>
    <property type="molecule type" value="Genomic_DNA"/>
</dbReference>
<keyword evidence="6 15" id="KW-0808">Transferase</keyword>
<feature type="compositionally biased region" description="Basic and acidic residues" evidence="16">
    <location>
        <begin position="38"/>
        <end position="52"/>
    </location>
</feature>
<evidence type="ECO:0000256" key="7">
    <source>
        <dbReference type="ARBA" id="ARBA00022692"/>
    </source>
</evidence>
<gene>
    <name evidence="18" type="ORF">A1Q1_00705</name>
</gene>
<evidence type="ECO:0000256" key="13">
    <source>
        <dbReference type="ARBA" id="ARBA00045085"/>
    </source>
</evidence>
<dbReference type="GeneID" id="25984219"/>
<feature type="transmembrane region" description="Helical" evidence="15">
    <location>
        <begin position="149"/>
        <end position="171"/>
    </location>
</feature>
<dbReference type="InterPro" id="IPR027005">
    <property type="entry name" value="PMT-like"/>
</dbReference>
<keyword evidence="11 15" id="KW-0472">Membrane</keyword>
<keyword evidence="9 15" id="KW-0256">Endoplasmic reticulum</keyword>
<dbReference type="PROSITE" id="PS50919">
    <property type="entry name" value="MIR"/>
    <property type="match status" value="3"/>
</dbReference>
<dbReference type="InterPro" id="IPR016093">
    <property type="entry name" value="MIR_motif"/>
</dbReference>
<organism evidence="18 19">
    <name type="scientific">Trichosporon asahii var. asahii (strain ATCC 90039 / CBS 2479 / JCM 2466 / KCTC 7840 / NBRC 103889/ NCYC 2677 / UAMH 7654)</name>
    <name type="common">Yeast</name>
    <dbReference type="NCBI Taxonomy" id="1186058"/>
    <lineage>
        <taxon>Eukaryota</taxon>
        <taxon>Fungi</taxon>
        <taxon>Dikarya</taxon>
        <taxon>Basidiomycota</taxon>
        <taxon>Agaricomycotina</taxon>
        <taxon>Tremellomycetes</taxon>
        <taxon>Trichosporonales</taxon>
        <taxon>Trichosporonaceae</taxon>
        <taxon>Trichosporon</taxon>
    </lineage>
</organism>
<evidence type="ECO:0000256" key="4">
    <source>
        <dbReference type="ARBA" id="ARBA00012839"/>
    </source>
</evidence>
<feature type="transmembrane region" description="Helical" evidence="15">
    <location>
        <begin position="676"/>
        <end position="697"/>
    </location>
</feature>
<evidence type="ECO:0000256" key="1">
    <source>
        <dbReference type="ARBA" id="ARBA00004477"/>
    </source>
</evidence>
<feature type="transmembrane region" description="Helical" evidence="15">
    <location>
        <begin position="80"/>
        <end position="98"/>
    </location>
</feature>
<feature type="region of interest" description="Disordered" evidence="16">
    <location>
        <begin position="915"/>
        <end position="941"/>
    </location>
</feature>
<dbReference type="Pfam" id="PF02366">
    <property type="entry name" value="PMT"/>
    <property type="match status" value="1"/>
</dbReference>
<dbReference type="OrthoDB" id="292747at2759"/>
<dbReference type="HOGENOM" id="CLU_008438_2_1_1"/>
<dbReference type="GO" id="GO:0031502">
    <property type="term" value="C:dolichyl-phosphate-mannose-protein mannosyltransferase complex"/>
    <property type="evidence" value="ECO:0007669"/>
    <property type="project" value="UniProtKB-ARBA"/>
</dbReference>
<feature type="transmembrane region" description="Helical" evidence="15">
    <location>
        <begin position="177"/>
        <end position="194"/>
    </location>
</feature>
<evidence type="ECO:0000313" key="18">
    <source>
        <dbReference type="EMBL" id="EJT52958.1"/>
    </source>
</evidence>
<dbReference type="SMART" id="SM00472">
    <property type="entry name" value="MIR"/>
    <property type="match status" value="3"/>
</dbReference>
<evidence type="ECO:0000256" key="9">
    <source>
        <dbReference type="ARBA" id="ARBA00022824"/>
    </source>
</evidence>
<proteinExistence type="inferred from homology"/>
<dbReference type="Gene3D" id="2.80.10.50">
    <property type="match status" value="1"/>
</dbReference>
<feature type="transmembrane region" description="Helical" evidence="15">
    <location>
        <begin position="709"/>
        <end position="729"/>
    </location>
</feature>
<accession>J5RJB9</accession>
<feature type="region of interest" description="Disordered" evidence="16">
    <location>
        <begin position="1"/>
        <end position="68"/>
    </location>
</feature>
<evidence type="ECO:0000256" key="3">
    <source>
        <dbReference type="ARBA" id="ARBA00007222"/>
    </source>
</evidence>
<reference evidence="18 19" key="1">
    <citation type="journal article" date="2012" name="Eukaryot. Cell">
        <title>Draft genome sequence of CBS 2479, the standard type strain of Trichosporon asahii.</title>
        <authorList>
            <person name="Yang R.Y."/>
            <person name="Li H.T."/>
            <person name="Zhu H."/>
            <person name="Zhou G.P."/>
            <person name="Wang M."/>
            <person name="Wang L."/>
        </authorList>
    </citation>
    <scope>NUCLEOTIDE SEQUENCE [LARGE SCALE GENOMIC DNA]</scope>
    <source>
        <strain evidence="19">ATCC 90039 / CBS 2479 / JCM 2466 / KCTC 7840 / NCYC 2677 / UAMH 7654</strain>
    </source>
</reference>
<evidence type="ECO:0000256" key="12">
    <source>
        <dbReference type="ARBA" id="ARBA00023180"/>
    </source>
</evidence>
<comment type="subcellular location">
    <subcellularLocation>
        <location evidence="1 15">Endoplasmic reticulum membrane</location>
        <topology evidence="1 15">Multi-pass membrane protein</topology>
    </subcellularLocation>
</comment>
<keyword evidence="5 15" id="KW-0328">Glycosyltransferase</keyword>
<evidence type="ECO:0000256" key="15">
    <source>
        <dbReference type="RuleBase" id="RU367007"/>
    </source>
</evidence>
<sequence length="941" mass="105697">MSSYASQHPLTRRGGRGTPDESTPPPYNPPSSSSGPRPESDADAKLRNKDDGPVSTSTSFSMRRRGDRAGGKLGLRRREWILLGAVTIVACFVRLWNLGWPTSVVYFMDVHPPLAKLLVTLSAFLGRFDGKFDFKDIGKDYLEPNVPYIIMRAFPAILGLALVPLTFLTLISLRLSLASAILGALLVTFENALITQSRLILLDSYLVFFTALTIFFWVRFSNDDSEGRAFTPSWWRNLALTGGALGAVASCKWVGLFTIATVGLGTLRQLWLLLGNLKVTPRMWIKHFAARAMCLIVIPVFIYMFTFWIHFWILDQSGDGDGFMSSEFQHTLDGHHMMDTYADVGMGSLVTIRHVNTQGGYLHSHNSAYPGGSKQQQITLYPHKDENNVWRLVNASAPDGAISYPWDDLPFESIITGTKLRLEHVQTEKRLHSHDVRPPVSEVDFQNEVSGYGFPGFAGDANDDFVLEIVPETRGKDKLAKHQLRTLRSVFRLRHAMTGCYLFSHKVKLPDWGFEQQEVTCNKNPTWDNSLWYVETSTHKQLPEDAERVNYEKPGFVKKFWELQGVMWRTNAGLTERHAYDSRPQHWPWLRRGINFWVKDHRQVYLMGNPVIWWSSSLAVLTYVAVRGLLILRAQRGYRDLYLPKIAYYDEVCAFLLMGWALHYAPFFLMQRQLFLHHYLPALWFAILLFCTVFDYATSRIRPRARLQIAVAIIIVAIWSYNYFSPLAYANPWTRPKCEQAKWLKSWDFSCADFHGSMHEYYAQSAVVEPEKHVYVNAEAATTTLVEEVPEPIANVFDKGDDAAQEEKTQGLAGPQKEQPPMQDTTGGNLVGKVAADDAEIPADDRAPVGVDAGAVGVTAAEQLDGWRGGANEDNADHTVVAESQAVPAEPVKVEQAAPVAMELDDEAEQLAHEAEEAAENAVPAAGKLPPGVEEIDVQLD</sequence>
<dbReference type="InterPro" id="IPR032421">
    <property type="entry name" value="PMT_4TMC"/>
</dbReference>
<evidence type="ECO:0000313" key="19">
    <source>
        <dbReference type="Proteomes" id="UP000002748"/>
    </source>
</evidence>
<feature type="transmembrane region" description="Helical" evidence="15">
    <location>
        <begin position="199"/>
        <end position="218"/>
    </location>
</feature>
<dbReference type="UniPathway" id="UPA00378"/>
<comment type="catalytic activity">
    <reaction evidence="13 15">
        <text>a di-trans,poly-cis-dolichyl beta-D-mannosyl phosphate + L-threonyl-[protein] = 3-O-(alpha-D-mannosyl)-L-threonyl-[protein] + a di-trans,poly-cis-dolichyl phosphate + H(+)</text>
        <dbReference type="Rhea" id="RHEA:53396"/>
        <dbReference type="Rhea" id="RHEA-COMP:11060"/>
        <dbReference type="Rhea" id="RHEA-COMP:13547"/>
        <dbReference type="Rhea" id="RHEA-COMP:19498"/>
        <dbReference type="Rhea" id="RHEA-COMP:19501"/>
        <dbReference type="ChEBI" id="CHEBI:15378"/>
        <dbReference type="ChEBI" id="CHEBI:30013"/>
        <dbReference type="ChEBI" id="CHEBI:57683"/>
        <dbReference type="ChEBI" id="CHEBI:58211"/>
        <dbReference type="ChEBI" id="CHEBI:137323"/>
        <dbReference type="EC" id="2.4.1.109"/>
    </reaction>
</comment>
<evidence type="ECO:0000256" key="8">
    <source>
        <dbReference type="ARBA" id="ARBA00022737"/>
    </source>
</evidence>